<dbReference type="InterPro" id="IPR036812">
    <property type="entry name" value="NAD(P)_OxRdtase_dom_sf"/>
</dbReference>
<dbReference type="EMBL" id="JAKTMA010000003">
    <property type="protein sequence ID" value="MCR0231659.1"/>
    <property type="molecule type" value="Genomic_DNA"/>
</dbReference>
<dbReference type="EMBL" id="WWTN01000020">
    <property type="protein sequence ID" value="MZH56533.1"/>
    <property type="molecule type" value="Genomic_DNA"/>
</dbReference>
<accession>A0A099I836</accession>
<dbReference type="PANTHER" id="PTHR43364:SF1">
    <property type="entry name" value="OXIDOREDUCTASE YDHF"/>
    <property type="match status" value="1"/>
</dbReference>
<dbReference type="InterPro" id="IPR023210">
    <property type="entry name" value="NADP_OxRdtase_dom"/>
</dbReference>
<dbReference type="GO" id="GO:0005829">
    <property type="term" value="C:cytosol"/>
    <property type="evidence" value="ECO:0007669"/>
    <property type="project" value="TreeGrafter"/>
</dbReference>
<dbReference type="Proteomes" id="UP001203972">
    <property type="component" value="Unassembled WGS sequence"/>
</dbReference>
<evidence type="ECO:0000313" key="3">
    <source>
        <dbReference type="EMBL" id="MCR0231659.1"/>
    </source>
</evidence>
<dbReference type="RefSeq" id="WP_008819161.1">
    <property type="nucleotide sequence ID" value="NZ_AP025565.1"/>
</dbReference>
<dbReference type="InterPro" id="IPR050523">
    <property type="entry name" value="AKR_Detox_Biosynth"/>
</dbReference>
<dbReference type="Proteomes" id="UP000030008">
    <property type="component" value="Unassembled WGS sequence"/>
</dbReference>
<dbReference type="Pfam" id="PF00248">
    <property type="entry name" value="Aldo_ket_red"/>
    <property type="match status" value="1"/>
</dbReference>
<evidence type="ECO:0000313" key="5">
    <source>
        <dbReference type="Proteomes" id="UP000030008"/>
    </source>
</evidence>
<dbReference type="Gene3D" id="3.20.20.100">
    <property type="entry name" value="NADP-dependent oxidoreductase domain"/>
    <property type="match status" value="1"/>
</dbReference>
<reference evidence="4" key="2">
    <citation type="journal article" date="2019" name="Nat. Med.">
        <title>A library of human gut bacterial isolates paired with longitudinal multiomics data enables mechanistic microbiome research.</title>
        <authorList>
            <person name="Poyet M."/>
            <person name="Groussin M."/>
            <person name="Gibbons S.M."/>
            <person name="Avila-Pacheco J."/>
            <person name="Jiang X."/>
            <person name="Kearney S.M."/>
            <person name="Perrotta A.R."/>
            <person name="Berdy B."/>
            <person name="Zhao S."/>
            <person name="Lieberman T.D."/>
            <person name="Swanson P.K."/>
            <person name="Smith M."/>
            <person name="Roesemann S."/>
            <person name="Alexander J.E."/>
            <person name="Rich S.A."/>
            <person name="Livny J."/>
            <person name="Vlamakis H."/>
            <person name="Clish C."/>
            <person name="Bullock K."/>
            <person name="Deik A."/>
            <person name="Scott J."/>
            <person name="Pierce K.A."/>
            <person name="Xavier R.J."/>
            <person name="Alm E.J."/>
        </authorList>
    </citation>
    <scope>NUCLEOTIDE SEQUENCE</scope>
    <source>
        <strain evidence="4">BIOML-A12</strain>
    </source>
</reference>
<dbReference type="SUPFAM" id="SSF51430">
    <property type="entry name" value="NAD(P)-linked oxidoreductase"/>
    <property type="match status" value="1"/>
</dbReference>
<reference evidence="2 5" key="1">
    <citation type="submission" date="2014-08" db="EMBL/GenBank/DDBJ databases">
        <title>Clostridium innocuum, an unnegligible vancomycin-resistant pathogen causing extra-intestinal infections.</title>
        <authorList>
            <person name="Feng Y."/>
            <person name="Chiu C.-H."/>
        </authorList>
    </citation>
    <scope>NUCLEOTIDE SEQUENCE [LARGE SCALE GENOMIC DNA]</scope>
    <source>
        <strain evidence="2 5">AN88</strain>
    </source>
</reference>
<dbReference type="EMBL" id="JQIF01000048">
    <property type="protein sequence ID" value="KGJ53073.1"/>
    <property type="molecule type" value="Genomic_DNA"/>
</dbReference>
<proteinExistence type="predicted"/>
<name>A0A099I836_CLOIN</name>
<reference evidence="3" key="3">
    <citation type="journal article" date="2022" name="Clin. Infect. Dis.">
        <title>Association between Clostridium innocuum and antibiotic-associated diarrhea in adults and children: A cross-sectional study and comparative genomics analysis.</title>
        <authorList>
            <person name="Cherny K.E."/>
            <person name="Muscat E.B."/>
            <person name="Balaji A."/>
            <person name="Mukherjee J."/>
            <person name="Ozer E.A."/>
            <person name="Angarone M.P."/>
            <person name="Hauser A.R."/>
            <person name="Sichel J.S."/>
            <person name="Amponsah E."/>
            <person name="Kociolek L.K."/>
        </authorList>
    </citation>
    <scope>NUCLEOTIDE SEQUENCE</scope>
    <source>
        <strain evidence="3">NU1-AC-029v</strain>
    </source>
</reference>
<sequence length="306" mass="34596">MKSISIAGTQAPAIIQGCMRIDAMSVNELEELIHQDLKLGINFFDHADIYGKGVCEELFGKVLKAQPSLRKDMLIQSKCGIHRSETTHYDFSRDYILRCVDASLERLQCGYLDYLLLHRPDALMDPLEVAQAFDALYTSGKVKHFGVSNHNPYQIELLKKYSRQPIEINQMQLSVMHTPMIDAGVNVNTFDQRGIDRDNGTLDYCRLQDITIQCWSPFQYGMFEGVFLDNPKFPEVNARIQALAKKYQVSSSAIAAAWLLRHPAQMQVILGSVNTARIEGIVQACDITLTREEWYSIYVAAGNLLP</sequence>
<dbReference type="CDD" id="cd19092">
    <property type="entry name" value="AKR_BsYcsN_EcYdhF-like"/>
    <property type="match status" value="1"/>
</dbReference>
<dbReference type="AlphaFoldDB" id="A0A099I836"/>
<dbReference type="PROSITE" id="PS51257">
    <property type="entry name" value="PROKAR_LIPOPROTEIN"/>
    <property type="match status" value="1"/>
</dbReference>
<protein>
    <submittedName>
        <fullName evidence="2 4">Aldo/keto reductase</fullName>
    </submittedName>
</protein>
<organism evidence="2 5">
    <name type="scientific">Clostridium innocuum</name>
    <dbReference type="NCBI Taxonomy" id="1522"/>
    <lineage>
        <taxon>Bacteria</taxon>
        <taxon>Bacillati</taxon>
        <taxon>Bacillota</taxon>
        <taxon>Clostridia</taxon>
        <taxon>Eubacteriales</taxon>
        <taxon>Clostridiaceae</taxon>
        <taxon>Clostridium</taxon>
    </lineage>
</organism>
<evidence type="ECO:0000259" key="1">
    <source>
        <dbReference type="Pfam" id="PF00248"/>
    </source>
</evidence>
<evidence type="ECO:0000313" key="2">
    <source>
        <dbReference type="EMBL" id="KGJ53073.1"/>
    </source>
</evidence>
<evidence type="ECO:0000313" key="4">
    <source>
        <dbReference type="EMBL" id="MZH56533.1"/>
    </source>
</evidence>
<feature type="domain" description="NADP-dependent oxidoreductase" evidence="1">
    <location>
        <begin position="14"/>
        <end position="297"/>
    </location>
</feature>
<dbReference type="PANTHER" id="PTHR43364">
    <property type="entry name" value="NADH-SPECIFIC METHYLGLYOXAL REDUCTASE-RELATED"/>
    <property type="match status" value="1"/>
</dbReference>
<dbReference type="Proteomes" id="UP000604383">
    <property type="component" value="Unassembled WGS sequence"/>
</dbReference>
<gene>
    <name evidence="2" type="ORF">CIAN88_11405</name>
    <name evidence="4" type="ORF">GT664_12425</name>
    <name evidence="3" type="ORF">MKC95_02610</name>
</gene>
<comment type="caution">
    <text evidence="2">The sequence shown here is derived from an EMBL/GenBank/DDBJ whole genome shotgun (WGS) entry which is preliminary data.</text>
</comment>